<dbReference type="SUPFAM" id="SSF49265">
    <property type="entry name" value="Fibronectin type III"/>
    <property type="match status" value="1"/>
</dbReference>
<proteinExistence type="predicted"/>
<accession>A0A3D8L160</accession>
<dbReference type="OrthoDB" id="103335at2"/>
<dbReference type="InterPro" id="IPR036116">
    <property type="entry name" value="FN3_sf"/>
</dbReference>
<dbReference type="Gene3D" id="2.60.40.10">
    <property type="entry name" value="Immunoglobulins"/>
    <property type="match status" value="1"/>
</dbReference>
<keyword evidence="5" id="KW-1185">Reference proteome</keyword>
<evidence type="ECO:0000256" key="2">
    <source>
        <dbReference type="ARBA" id="ARBA00022737"/>
    </source>
</evidence>
<keyword evidence="1" id="KW-0880">Kelch repeat</keyword>
<dbReference type="InterPro" id="IPR011043">
    <property type="entry name" value="Gal_Oxase/kelch_b-propeller"/>
</dbReference>
<sequence>MRNAIYILLAFLPLLTSCEREDPEPDQPKYEIPLNKSIVKDVTPNSVTFQYKVSAVEVSETGVYVLKDSTALNPVHISENLNAAEYNAQHDLYSVTVTGLEPYTSYWYIVKVVDRDGNVSFTKATSFKTDGFNLTWREGFSRKIKLKGPSYESLHLTAEYADTDLSHYTINYKGTELTLLRVMKIEASANQYDFTIQIPADVSIGAGTFSVHYKNRKIFEDVLVVEQGDIYEAVKVAKYEHAHGDHAFFEYNDRVHIIYLNGRYRHDIWNPKTNQWEEKPVPDEVTLQRNMEGLEINGKIYFTALSKRGFYESQTYIGCQERIYAYDPKDDSWEFYPLYTSSNSSESLNPYGSFVYQNKLYCFGQRVRYVDGVSQEKQLLQVFNPADKSWEVVMELHGTAWGYKGIVIDGRIYIVAAEEKEHYSATVEFKHELSELNLVSKTLVKKAPLVFNDDEKGSLEPNLFEYRGHLFVFGGKSSVGYYGAGITDLYEYAPESDSWTQLHALDTQLPCQSGFCYVIDNSIYMGLGLNSSLYRSNDIYELKLSN</sequence>
<dbReference type="CDD" id="cd00063">
    <property type="entry name" value="FN3"/>
    <property type="match status" value="1"/>
</dbReference>
<dbReference type="Gene3D" id="2.120.10.80">
    <property type="entry name" value="Kelch-type beta propeller"/>
    <property type="match status" value="2"/>
</dbReference>
<dbReference type="EMBL" id="QRGR01000052">
    <property type="protein sequence ID" value="RDV10742.1"/>
    <property type="molecule type" value="Genomic_DNA"/>
</dbReference>
<dbReference type="PROSITE" id="PS51257">
    <property type="entry name" value="PROKAR_LIPOPROTEIN"/>
    <property type="match status" value="1"/>
</dbReference>
<name>A0A3D8L160_9BACT</name>
<evidence type="ECO:0000259" key="3">
    <source>
        <dbReference type="PROSITE" id="PS50853"/>
    </source>
</evidence>
<dbReference type="AlphaFoldDB" id="A0A3D8L160"/>
<evidence type="ECO:0000313" key="4">
    <source>
        <dbReference type="EMBL" id="RDV10742.1"/>
    </source>
</evidence>
<comment type="caution">
    <text evidence="4">The sequence shown here is derived from an EMBL/GenBank/DDBJ whole genome shotgun (WGS) entry which is preliminary data.</text>
</comment>
<dbReference type="PANTHER" id="PTHR45632:SF3">
    <property type="entry name" value="KELCH-LIKE PROTEIN 32"/>
    <property type="match status" value="1"/>
</dbReference>
<dbReference type="Proteomes" id="UP000256708">
    <property type="component" value="Unassembled WGS sequence"/>
</dbReference>
<feature type="domain" description="Fibronectin type-III" evidence="3">
    <location>
        <begin position="32"/>
        <end position="132"/>
    </location>
</feature>
<protein>
    <recommendedName>
        <fullName evidence="3">Fibronectin type-III domain-containing protein</fullName>
    </recommendedName>
</protein>
<dbReference type="PROSITE" id="PS50853">
    <property type="entry name" value="FN3"/>
    <property type="match status" value="1"/>
</dbReference>
<organism evidence="4 5">
    <name type="scientific">Pontibacter diazotrophicus</name>
    <dbReference type="NCBI Taxonomy" id="1400979"/>
    <lineage>
        <taxon>Bacteria</taxon>
        <taxon>Pseudomonadati</taxon>
        <taxon>Bacteroidota</taxon>
        <taxon>Cytophagia</taxon>
        <taxon>Cytophagales</taxon>
        <taxon>Hymenobacteraceae</taxon>
        <taxon>Pontibacter</taxon>
    </lineage>
</organism>
<gene>
    <name evidence="4" type="ORF">DXT99_25890</name>
</gene>
<dbReference type="InterPro" id="IPR013783">
    <property type="entry name" value="Ig-like_fold"/>
</dbReference>
<dbReference type="InterPro" id="IPR015915">
    <property type="entry name" value="Kelch-typ_b-propeller"/>
</dbReference>
<keyword evidence="2" id="KW-0677">Repeat</keyword>
<dbReference type="InterPro" id="IPR003961">
    <property type="entry name" value="FN3_dom"/>
</dbReference>
<dbReference type="SUPFAM" id="SSF50965">
    <property type="entry name" value="Galactose oxidase, central domain"/>
    <property type="match status" value="1"/>
</dbReference>
<evidence type="ECO:0000256" key="1">
    <source>
        <dbReference type="ARBA" id="ARBA00022441"/>
    </source>
</evidence>
<dbReference type="PANTHER" id="PTHR45632">
    <property type="entry name" value="LD33804P"/>
    <property type="match status" value="1"/>
</dbReference>
<dbReference type="RefSeq" id="WP_115568499.1">
    <property type="nucleotide sequence ID" value="NZ_QRGR01000052.1"/>
</dbReference>
<evidence type="ECO:0000313" key="5">
    <source>
        <dbReference type="Proteomes" id="UP000256708"/>
    </source>
</evidence>
<reference evidence="5" key="1">
    <citation type="submission" date="2018-08" db="EMBL/GenBank/DDBJ databases">
        <authorList>
            <person name="Liu Z.-W."/>
            <person name="Du Z.-J."/>
        </authorList>
    </citation>
    <scope>NUCLEOTIDE SEQUENCE [LARGE SCALE GENOMIC DNA]</scope>
    <source>
        <strain evidence="5">H4X</strain>
    </source>
</reference>